<reference evidence="1 2" key="1">
    <citation type="submission" date="2020-07" db="EMBL/GenBank/DDBJ databases">
        <title>Genomic Encyclopedia of Type Strains, Phase IV (KMG-IV): sequencing the most valuable type-strain genomes for metagenomic binning, comparative biology and taxonomic classification.</title>
        <authorList>
            <person name="Goeker M."/>
        </authorList>
    </citation>
    <scope>NUCLEOTIDE SEQUENCE [LARGE SCALE GENOMIC DNA]</scope>
    <source>
        <strain evidence="1 2">DSM 17721</strain>
    </source>
</reference>
<organism evidence="1 2">
    <name type="scientific">Desulfosalsimonas propionicica</name>
    <dbReference type="NCBI Taxonomy" id="332175"/>
    <lineage>
        <taxon>Bacteria</taxon>
        <taxon>Pseudomonadati</taxon>
        <taxon>Thermodesulfobacteriota</taxon>
        <taxon>Desulfobacteria</taxon>
        <taxon>Desulfobacterales</taxon>
        <taxon>Desulfosalsimonadaceae</taxon>
        <taxon>Desulfosalsimonas</taxon>
    </lineage>
</organism>
<accession>A0A7W0C7N1</accession>
<keyword evidence="1" id="KW-0808">Transferase</keyword>
<dbReference type="InterPro" id="IPR011004">
    <property type="entry name" value="Trimer_LpxA-like_sf"/>
</dbReference>
<sequence>MDRGTMIQALIDRGVVIPQPQTVEIAPEVDIHRISPGAVIHPGTRIRGEKTLICTGARIGRQATATIENCFVGPQVSLEGGYFSDSVFLEKSSIGPSAHIRAGTILEEHASAAHSAGLKQTILFPFVTLGSLINFCDCFMSGGTGPKNHSEVGSAYIHFNFTPRQDKATASLIGDVPNGVMLNQPPIFLGGQGGLVGPCRLAFGTVIAAGTICRKSETRPGRLIFGGPARSGNVPYTGASGVGGLRGIVSNNLHYLANLRALEQWYSHVRSLFISSRMPGALYQGLVDTLQDCISERIKRLGDFAQKAAPDHLGQYWGRLESRLQLPAEQMDLPEKRDPFIHGLRERMASLNSTDYIRVIQDLDKDLAAAGTEWLQALTDACMESWQSVVPDKTNT</sequence>
<name>A0A7W0C7N1_9BACT</name>
<dbReference type="SUPFAM" id="SSF51161">
    <property type="entry name" value="Trimeric LpxA-like enzymes"/>
    <property type="match status" value="1"/>
</dbReference>
<evidence type="ECO:0000313" key="2">
    <source>
        <dbReference type="Proteomes" id="UP000525298"/>
    </source>
</evidence>
<proteinExistence type="predicted"/>
<keyword evidence="2" id="KW-1185">Reference proteome</keyword>
<gene>
    <name evidence="1" type="ORF">HNR65_000982</name>
</gene>
<dbReference type="EC" id="2.7.7.83" evidence="1"/>
<keyword evidence="1" id="KW-0548">Nucleotidyltransferase</keyword>
<dbReference type="Proteomes" id="UP000525298">
    <property type="component" value="Unassembled WGS sequence"/>
</dbReference>
<dbReference type="RefSeq" id="WP_181550326.1">
    <property type="nucleotide sequence ID" value="NZ_JACDUS010000002.1"/>
</dbReference>
<dbReference type="GO" id="GO:0003977">
    <property type="term" value="F:UDP-N-acetylglucosamine diphosphorylase activity"/>
    <property type="evidence" value="ECO:0007669"/>
    <property type="project" value="UniProtKB-EC"/>
</dbReference>
<dbReference type="EC" id="2.7.7.23" evidence="1"/>
<comment type="caution">
    <text evidence="1">The sequence shown here is derived from an EMBL/GenBank/DDBJ whole genome shotgun (WGS) entry which is preliminary data.</text>
</comment>
<dbReference type="EMBL" id="JACDUS010000002">
    <property type="protein sequence ID" value="MBA2880664.1"/>
    <property type="molecule type" value="Genomic_DNA"/>
</dbReference>
<dbReference type="Gene3D" id="2.160.10.10">
    <property type="entry name" value="Hexapeptide repeat proteins"/>
    <property type="match status" value="1"/>
</dbReference>
<evidence type="ECO:0000313" key="1">
    <source>
        <dbReference type="EMBL" id="MBA2880664.1"/>
    </source>
</evidence>
<protein>
    <submittedName>
        <fullName evidence="1">UDP-N-acetylglucosamine/UDP-N-acetylgalactosamine diphosphorylase</fullName>
        <ecNumber evidence="1">2.7.7.23</ecNumber>
        <ecNumber evidence="1">2.7.7.83</ecNumber>
    </submittedName>
</protein>
<dbReference type="GO" id="GO:0052630">
    <property type="term" value="F:UDP-N-acetylgalactosamine diphosphorylase activity"/>
    <property type="evidence" value="ECO:0007669"/>
    <property type="project" value="UniProtKB-EC"/>
</dbReference>
<dbReference type="AlphaFoldDB" id="A0A7W0C7N1"/>